<protein>
    <recommendedName>
        <fullName evidence="3">4-hydroxy-tetrahydrodipicolinate synthase</fullName>
        <ecNumber evidence="3">4.3.3.7</ecNumber>
    </recommendedName>
</protein>
<dbReference type="AlphaFoldDB" id="A0A7S1TEF3"/>
<dbReference type="InterPro" id="IPR020624">
    <property type="entry name" value="Schiff_base-form_aldolases_CS"/>
</dbReference>
<reference evidence="11" key="1">
    <citation type="submission" date="2021-01" db="EMBL/GenBank/DDBJ databases">
        <authorList>
            <person name="Corre E."/>
            <person name="Pelletier E."/>
            <person name="Niang G."/>
            <person name="Scheremetjew M."/>
            <person name="Finn R."/>
            <person name="Kale V."/>
            <person name="Holt S."/>
            <person name="Cochrane G."/>
            <person name="Meng A."/>
            <person name="Brown T."/>
            <person name="Cohen L."/>
        </authorList>
    </citation>
    <scope>NUCLEOTIDE SEQUENCE</scope>
    <source>
        <strain evidence="11">SAG 36.94</strain>
    </source>
</reference>
<dbReference type="PANTHER" id="PTHR12128:SF66">
    <property type="entry name" value="4-HYDROXY-2-OXOGLUTARATE ALDOLASE, MITOCHONDRIAL"/>
    <property type="match status" value="1"/>
</dbReference>
<evidence type="ECO:0000256" key="5">
    <source>
        <dbReference type="ARBA" id="ARBA00022605"/>
    </source>
</evidence>
<dbReference type="GO" id="GO:0008840">
    <property type="term" value="F:4-hydroxy-tetrahydrodipicolinate synthase activity"/>
    <property type="evidence" value="ECO:0007669"/>
    <property type="project" value="UniProtKB-EC"/>
</dbReference>
<dbReference type="GO" id="GO:0005829">
    <property type="term" value="C:cytosol"/>
    <property type="evidence" value="ECO:0007669"/>
    <property type="project" value="TreeGrafter"/>
</dbReference>
<name>A0A7S1TEF3_9RHOD</name>
<dbReference type="InterPro" id="IPR002220">
    <property type="entry name" value="DapA-like"/>
</dbReference>
<keyword evidence="7" id="KW-0457">Lysine biosynthesis</keyword>
<dbReference type="SMART" id="SM01130">
    <property type="entry name" value="DHDPS"/>
    <property type="match status" value="1"/>
</dbReference>
<evidence type="ECO:0000256" key="6">
    <source>
        <dbReference type="ARBA" id="ARBA00022915"/>
    </source>
</evidence>
<dbReference type="PROSITE" id="PS00665">
    <property type="entry name" value="DHDPS_1"/>
    <property type="match status" value="1"/>
</dbReference>
<comment type="pathway">
    <text evidence="2">Amino-acid biosynthesis; L-lysine biosynthesis via DAP pathway; (S)-tetrahydrodipicolinate from L-aspartate: step 3/4.</text>
</comment>
<dbReference type="Pfam" id="PF00701">
    <property type="entry name" value="DHDPS"/>
    <property type="match status" value="1"/>
</dbReference>
<sequence length="362" mass="39887">MNASFILSWRCCELGQSKTDLFGFSGRLYDVRKDGRWHVCRMRRDAPAMLRMMAGSVDGDRVSYSRGDPYFGEVITAMVTPFKQDGGSVDYAVAEQLTAHLMENGSDSLVIGGTTGESPTLTWSEQYELFNVVKSIAGDRIKVIAGAGSNSTLEAIEATRRAAKMGLDGTLQVAPYYNKPPQEGLLTHFQEIARCEPDLPVMLYNIPGRCGVNMLPETTAKLSEINNVVAIKEAAGNMEQFSEIRRITRPDFHMYSGDDSLTLPLLSIGGTGVVSVASHFIGSELRKMIRSFKQGQVQDASEIHFKYFQLFKDLFIMTNPVPTKAGLRLLGFPVGPVRLPLTDATPEVQSRIADLFKELGLL</sequence>
<dbReference type="Gene3D" id="3.20.20.70">
    <property type="entry name" value="Aldolase class I"/>
    <property type="match status" value="1"/>
</dbReference>
<keyword evidence="9" id="KW-0704">Schiff base</keyword>
<dbReference type="HAMAP" id="MF_00418">
    <property type="entry name" value="DapA"/>
    <property type="match status" value="1"/>
</dbReference>
<evidence type="ECO:0000256" key="3">
    <source>
        <dbReference type="ARBA" id="ARBA00012086"/>
    </source>
</evidence>
<comment type="function">
    <text evidence="1">Catalyzes the condensation of (S)-aspartate-beta-semialdehyde [(S)-ASA] and pyruvate to 4-hydroxy-tetrahydrodipicolinate (HTPA).</text>
</comment>
<proteinExistence type="inferred from homology"/>
<evidence type="ECO:0000313" key="11">
    <source>
        <dbReference type="EMBL" id="CAD9233521.1"/>
    </source>
</evidence>
<evidence type="ECO:0000256" key="10">
    <source>
        <dbReference type="ARBA" id="ARBA00047836"/>
    </source>
</evidence>
<dbReference type="CDD" id="cd00950">
    <property type="entry name" value="DHDPS"/>
    <property type="match status" value="1"/>
</dbReference>
<dbReference type="GO" id="GO:0019877">
    <property type="term" value="P:diaminopimelate biosynthetic process"/>
    <property type="evidence" value="ECO:0007669"/>
    <property type="project" value="UniProtKB-KW"/>
</dbReference>
<dbReference type="UniPathway" id="UPA00034">
    <property type="reaction ID" value="UER00017"/>
</dbReference>
<keyword evidence="6" id="KW-0220">Diaminopimelate biosynthesis</keyword>
<evidence type="ECO:0000256" key="4">
    <source>
        <dbReference type="ARBA" id="ARBA00022490"/>
    </source>
</evidence>
<dbReference type="InterPro" id="IPR013785">
    <property type="entry name" value="Aldolase_TIM"/>
</dbReference>
<evidence type="ECO:0000256" key="8">
    <source>
        <dbReference type="ARBA" id="ARBA00023239"/>
    </source>
</evidence>
<accession>A0A7S1TEF3</accession>
<evidence type="ECO:0000256" key="2">
    <source>
        <dbReference type="ARBA" id="ARBA00005120"/>
    </source>
</evidence>
<evidence type="ECO:0000256" key="7">
    <source>
        <dbReference type="ARBA" id="ARBA00023154"/>
    </source>
</evidence>
<dbReference type="EC" id="4.3.3.7" evidence="3"/>
<dbReference type="GO" id="GO:0009089">
    <property type="term" value="P:lysine biosynthetic process via diaminopimelate"/>
    <property type="evidence" value="ECO:0007669"/>
    <property type="project" value="UniProtKB-UniPathway"/>
</dbReference>
<evidence type="ECO:0000256" key="9">
    <source>
        <dbReference type="ARBA" id="ARBA00023270"/>
    </source>
</evidence>
<dbReference type="EMBL" id="HBGH01010187">
    <property type="protein sequence ID" value="CAD9233521.1"/>
    <property type="molecule type" value="Transcribed_RNA"/>
</dbReference>
<dbReference type="NCBIfam" id="TIGR00674">
    <property type="entry name" value="dapA"/>
    <property type="match status" value="1"/>
</dbReference>
<dbReference type="InterPro" id="IPR005263">
    <property type="entry name" value="DapA"/>
</dbReference>
<evidence type="ECO:0000256" key="1">
    <source>
        <dbReference type="ARBA" id="ARBA00003294"/>
    </source>
</evidence>
<comment type="catalytic activity">
    <reaction evidence="10">
        <text>L-aspartate 4-semialdehyde + pyruvate = (2S,4S)-4-hydroxy-2,3,4,5-tetrahydrodipicolinate + H2O + H(+)</text>
        <dbReference type="Rhea" id="RHEA:34171"/>
        <dbReference type="ChEBI" id="CHEBI:15361"/>
        <dbReference type="ChEBI" id="CHEBI:15377"/>
        <dbReference type="ChEBI" id="CHEBI:15378"/>
        <dbReference type="ChEBI" id="CHEBI:67139"/>
        <dbReference type="ChEBI" id="CHEBI:537519"/>
        <dbReference type="EC" id="4.3.3.7"/>
    </reaction>
</comment>
<gene>
    <name evidence="11" type="ORF">CCAE0312_LOCUS5607</name>
</gene>
<dbReference type="PRINTS" id="PR00146">
    <property type="entry name" value="DHPICSNTHASE"/>
</dbReference>
<keyword evidence="5" id="KW-0028">Amino-acid biosynthesis</keyword>
<keyword evidence="4" id="KW-0963">Cytoplasm</keyword>
<dbReference type="PANTHER" id="PTHR12128">
    <property type="entry name" value="DIHYDRODIPICOLINATE SYNTHASE"/>
    <property type="match status" value="1"/>
</dbReference>
<keyword evidence="8" id="KW-0456">Lyase</keyword>
<dbReference type="SUPFAM" id="SSF51569">
    <property type="entry name" value="Aldolase"/>
    <property type="match status" value="1"/>
</dbReference>
<organism evidence="11">
    <name type="scientific">Compsopogon caeruleus</name>
    <dbReference type="NCBI Taxonomy" id="31354"/>
    <lineage>
        <taxon>Eukaryota</taxon>
        <taxon>Rhodophyta</taxon>
        <taxon>Compsopogonophyceae</taxon>
        <taxon>Compsopogonales</taxon>
        <taxon>Compsopogonaceae</taxon>
        <taxon>Compsopogon</taxon>
    </lineage>
</organism>